<evidence type="ECO:0000256" key="2">
    <source>
        <dbReference type="SAM" id="SignalP"/>
    </source>
</evidence>
<protein>
    <submittedName>
        <fullName evidence="3">HDC12192</fullName>
    </submittedName>
</protein>
<sequence length="338" mass="37321">MAAVLTAPIVVFAAVVLVKASDKKRENEILDSPEAELKIELQILAFKCGGKGAQAHRPHSISSEEASNSKELRGFLGKRENTGERKPEEAEEKASGTKAENKKFIVKRQQKDLPVHNSNNGDNGGKKKSRKGWRSRGVAQKGFSHYWGPFEPGDFRGRSVSPTCDTFLLLRRIAFVTLFDSVDAPPLPGTLYPSHAESLPVTQWCMKFACHRDLTRRTFTFTFTVSWLGPTPTKILCLGNSWLYCYCRWANVIGSSCLRCHSSFSVFIALPCAPTADVPTAAAKAKKSAACGCGEYYVSLFTWPRIRCILVYTADTLAKSHRTPQGSTFHGWPGRKGS</sequence>
<organism evidence="3">
    <name type="scientific">Drosophila melanogaster</name>
    <name type="common">Fruit fly</name>
    <dbReference type="NCBI Taxonomy" id="7227"/>
    <lineage>
        <taxon>Eukaryota</taxon>
        <taxon>Metazoa</taxon>
        <taxon>Ecdysozoa</taxon>
        <taxon>Arthropoda</taxon>
        <taxon>Hexapoda</taxon>
        <taxon>Insecta</taxon>
        <taxon>Pterygota</taxon>
        <taxon>Neoptera</taxon>
        <taxon>Endopterygota</taxon>
        <taxon>Diptera</taxon>
        <taxon>Brachycera</taxon>
        <taxon>Muscomorpha</taxon>
        <taxon>Ephydroidea</taxon>
        <taxon>Drosophilidae</taxon>
        <taxon>Drosophila</taxon>
        <taxon>Sophophora</taxon>
    </lineage>
</organism>
<name>Q6IKK6_DROME</name>
<feature type="signal peptide" evidence="2">
    <location>
        <begin position="1"/>
        <end position="20"/>
    </location>
</feature>
<accession>Q6IKK6</accession>
<feature type="compositionally biased region" description="Basic and acidic residues" evidence="1">
    <location>
        <begin position="67"/>
        <end position="114"/>
    </location>
</feature>
<feature type="region of interest" description="Disordered" evidence="1">
    <location>
        <begin position="52"/>
        <end position="134"/>
    </location>
</feature>
<feature type="chain" id="PRO_5004275846" evidence="2">
    <location>
        <begin position="21"/>
        <end position="338"/>
    </location>
</feature>
<gene>
    <name evidence="3" type="ORF">HDC12192</name>
</gene>
<evidence type="ECO:0000256" key="1">
    <source>
        <dbReference type="SAM" id="MobiDB-lite"/>
    </source>
</evidence>
<proteinExistence type="predicted"/>
<dbReference type="EMBL" id="BK002360">
    <property type="protein sequence ID" value="DAA03866.1"/>
    <property type="molecule type" value="Genomic_DNA"/>
</dbReference>
<reference evidence="3" key="1">
    <citation type="journal article" date="2003" name="Genome Biol.">
        <title>An integrated gene annotation and transcriptional profiling approach towards the full gene content of the Drosophila genome.</title>
        <authorList>
            <person name="Hild M."/>
            <person name="Beckmann B."/>
            <person name="Haas S.A."/>
            <person name="Koch B."/>
            <person name="Solovyev V."/>
            <person name="Busold C."/>
            <person name="Fellenberg K."/>
            <person name="Boutros M."/>
            <person name="Vingron M."/>
            <person name="Sauer F."/>
            <person name="Hoheisel J.D."/>
            <person name="Paro R."/>
        </authorList>
    </citation>
    <scope>NUCLEOTIDE SEQUENCE</scope>
</reference>
<keyword evidence="2" id="KW-0732">Signal</keyword>
<dbReference type="AlphaFoldDB" id="Q6IKK6"/>
<evidence type="ECO:0000313" key="3">
    <source>
        <dbReference type="EMBL" id="DAA03866.1"/>
    </source>
</evidence>